<evidence type="ECO:0000256" key="4">
    <source>
        <dbReference type="ARBA" id="ARBA00022827"/>
    </source>
</evidence>
<dbReference type="PROSITE" id="PS00073">
    <property type="entry name" value="ACYL_COA_DH_2"/>
    <property type="match status" value="1"/>
</dbReference>
<keyword evidence="4 6" id="KW-0274">FAD</keyword>
<evidence type="ECO:0000313" key="10">
    <source>
        <dbReference type="EMBL" id="SKC86189.1"/>
    </source>
</evidence>
<dbReference type="InterPro" id="IPR006091">
    <property type="entry name" value="Acyl-CoA_Oxase/DH_mid-dom"/>
</dbReference>
<dbReference type="PANTHER" id="PTHR43884:SF12">
    <property type="entry name" value="ISOVALERYL-COA DEHYDROGENASE, MITOCHONDRIAL-RELATED"/>
    <property type="match status" value="1"/>
</dbReference>
<keyword evidence="5 6" id="KW-0560">Oxidoreductase</keyword>
<dbReference type="InterPro" id="IPR006089">
    <property type="entry name" value="Acyl-CoA_DH_CS"/>
</dbReference>
<dbReference type="GO" id="GO:0050660">
    <property type="term" value="F:flavin adenine dinucleotide binding"/>
    <property type="evidence" value="ECO:0007669"/>
    <property type="project" value="InterPro"/>
</dbReference>
<comment type="similarity">
    <text evidence="2 6">Belongs to the acyl-CoA dehydrogenase family.</text>
</comment>
<evidence type="ECO:0000256" key="3">
    <source>
        <dbReference type="ARBA" id="ARBA00022630"/>
    </source>
</evidence>
<dbReference type="InterPro" id="IPR009100">
    <property type="entry name" value="AcylCoA_DH/oxidase_NM_dom_sf"/>
</dbReference>
<dbReference type="InterPro" id="IPR046373">
    <property type="entry name" value="Acyl-CoA_Oxase/DH_mid-dom_sf"/>
</dbReference>
<keyword evidence="11" id="KW-1185">Reference proteome</keyword>
<dbReference type="InterPro" id="IPR037069">
    <property type="entry name" value="AcylCoA_DH/ox_N_sf"/>
</dbReference>
<evidence type="ECO:0000256" key="5">
    <source>
        <dbReference type="ARBA" id="ARBA00023002"/>
    </source>
</evidence>
<evidence type="ECO:0000259" key="8">
    <source>
        <dbReference type="Pfam" id="PF02770"/>
    </source>
</evidence>
<dbReference type="Pfam" id="PF00441">
    <property type="entry name" value="Acyl-CoA_dh_1"/>
    <property type="match status" value="1"/>
</dbReference>
<evidence type="ECO:0000313" key="11">
    <source>
        <dbReference type="Proteomes" id="UP000190285"/>
    </source>
</evidence>
<evidence type="ECO:0000259" key="9">
    <source>
        <dbReference type="Pfam" id="PF02771"/>
    </source>
</evidence>
<feature type="domain" description="Acyl-CoA dehydrogenase/oxidase C-terminal" evidence="7">
    <location>
        <begin position="224"/>
        <end position="372"/>
    </location>
</feature>
<dbReference type="RefSeq" id="WP_079494839.1">
    <property type="nucleotide sequence ID" value="NZ_FUZT01000014.1"/>
</dbReference>
<comment type="cofactor">
    <cofactor evidence="1 6">
        <name>FAD</name>
        <dbReference type="ChEBI" id="CHEBI:57692"/>
    </cofactor>
</comment>
<dbReference type="Proteomes" id="UP000190285">
    <property type="component" value="Unassembled WGS sequence"/>
</dbReference>
<dbReference type="Gene3D" id="1.10.540.10">
    <property type="entry name" value="Acyl-CoA dehydrogenase/oxidase, N-terminal domain"/>
    <property type="match status" value="1"/>
</dbReference>
<evidence type="ECO:0000256" key="2">
    <source>
        <dbReference type="ARBA" id="ARBA00009347"/>
    </source>
</evidence>
<protein>
    <submittedName>
        <fullName evidence="10">Butyryl-CoA dehydrogenase</fullName>
    </submittedName>
</protein>
<dbReference type="GO" id="GO:0003995">
    <property type="term" value="F:acyl-CoA dehydrogenase activity"/>
    <property type="evidence" value="ECO:0007669"/>
    <property type="project" value="InterPro"/>
</dbReference>
<gene>
    <name evidence="10" type="ORF">SAMN02194393_04483</name>
</gene>
<sequence length="377" mass="41625">MVLTSEDFIVKAKEFAEEYVKPISKELDESNRFPEELLHSMVKRKFLGIHYPIEYEGGGESSLTSFNVVKELSKASPGVGLMFIVHWMAVDVLLKYGTDEQKEKYLKDLIKGKRVAAYSISEAVAGSDAAGINTIAEKTEEGWKLNGTKYFCTNGSIADVYLVACKTEPEQGAKGISIFIVEKDSEGLSITDYADKMGFRSSPTTNLVLKDCIIPDENLIGLENKGFKIAMDGLTGGRLGMVAIGIGIAEAAMERAIKHANNRKAFGKPLSKLYSIQEKIASSHISLEAAKGLFEKTCFKRDYGDNYSIESSVAKVFTAKAVRNICYEAMQILGGHGYYKDNDVERYYRDGRLIDIGVGATEVLNMVIGSTILRRYK</sequence>
<feature type="domain" description="Acyl-CoA dehydrogenase/oxidase N-terminal" evidence="9">
    <location>
        <begin position="8"/>
        <end position="113"/>
    </location>
</feature>
<keyword evidence="3 6" id="KW-0285">Flavoprotein</keyword>
<reference evidence="11" key="1">
    <citation type="submission" date="2017-02" db="EMBL/GenBank/DDBJ databases">
        <authorList>
            <person name="Varghese N."/>
            <person name="Submissions S."/>
        </authorList>
    </citation>
    <scope>NUCLEOTIDE SEQUENCE [LARGE SCALE GENOMIC DNA]</scope>
    <source>
        <strain evidence="11">M1</strain>
    </source>
</reference>
<dbReference type="Pfam" id="PF02770">
    <property type="entry name" value="Acyl-CoA_dh_M"/>
    <property type="match status" value="1"/>
</dbReference>
<dbReference type="EMBL" id="FUZT01000014">
    <property type="protein sequence ID" value="SKC86189.1"/>
    <property type="molecule type" value="Genomic_DNA"/>
</dbReference>
<dbReference type="Pfam" id="PF02771">
    <property type="entry name" value="Acyl-CoA_dh_N"/>
    <property type="match status" value="1"/>
</dbReference>
<evidence type="ECO:0000259" key="7">
    <source>
        <dbReference type="Pfam" id="PF00441"/>
    </source>
</evidence>
<evidence type="ECO:0000256" key="6">
    <source>
        <dbReference type="RuleBase" id="RU362125"/>
    </source>
</evidence>
<dbReference type="OrthoDB" id="9802447at2"/>
<dbReference type="PIRSF" id="PIRSF016578">
    <property type="entry name" value="HsaA"/>
    <property type="match status" value="1"/>
</dbReference>
<dbReference type="InterPro" id="IPR036250">
    <property type="entry name" value="AcylCo_DH-like_C"/>
</dbReference>
<dbReference type="FunFam" id="2.40.110.10:FF:000001">
    <property type="entry name" value="Acyl-CoA dehydrogenase, mitochondrial"/>
    <property type="match status" value="1"/>
</dbReference>
<organism evidence="10 11">
    <name type="scientific">Maledivibacter halophilus</name>
    <dbReference type="NCBI Taxonomy" id="36842"/>
    <lineage>
        <taxon>Bacteria</taxon>
        <taxon>Bacillati</taxon>
        <taxon>Bacillota</taxon>
        <taxon>Clostridia</taxon>
        <taxon>Peptostreptococcales</taxon>
        <taxon>Caminicellaceae</taxon>
        <taxon>Maledivibacter</taxon>
    </lineage>
</organism>
<dbReference type="PANTHER" id="PTHR43884">
    <property type="entry name" value="ACYL-COA DEHYDROGENASE"/>
    <property type="match status" value="1"/>
</dbReference>
<feature type="domain" description="Acyl-CoA oxidase/dehydrogenase middle" evidence="8">
    <location>
        <begin position="117"/>
        <end position="212"/>
    </location>
</feature>
<dbReference type="FunFam" id="1.20.140.10:FF:000004">
    <property type="entry name" value="Acyl-CoA dehydrogenase FadE25"/>
    <property type="match status" value="1"/>
</dbReference>
<dbReference type="Gene3D" id="1.20.140.10">
    <property type="entry name" value="Butyryl-CoA Dehydrogenase, subunit A, domain 3"/>
    <property type="match status" value="1"/>
</dbReference>
<evidence type="ECO:0000256" key="1">
    <source>
        <dbReference type="ARBA" id="ARBA00001974"/>
    </source>
</evidence>
<dbReference type="InterPro" id="IPR009075">
    <property type="entry name" value="AcylCo_DH/oxidase_C"/>
</dbReference>
<dbReference type="SUPFAM" id="SSF56645">
    <property type="entry name" value="Acyl-CoA dehydrogenase NM domain-like"/>
    <property type="match status" value="1"/>
</dbReference>
<dbReference type="STRING" id="36842.SAMN02194393_04483"/>
<dbReference type="AlphaFoldDB" id="A0A1T5ME79"/>
<proteinExistence type="inferred from homology"/>
<name>A0A1T5ME79_9FIRM</name>
<dbReference type="Gene3D" id="2.40.110.10">
    <property type="entry name" value="Butyryl-CoA Dehydrogenase, subunit A, domain 2"/>
    <property type="match status" value="1"/>
</dbReference>
<dbReference type="SUPFAM" id="SSF47203">
    <property type="entry name" value="Acyl-CoA dehydrogenase C-terminal domain-like"/>
    <property type="match status" value="1"/>
</dbReference>
<accession>A0A1T5ME79</accession>
<dbReference type="InterPro" id="IPR013786">
    <property type="entry name" value="AcylCoA_DH/ox_N"/>
</dbReference>